<organism evidence="1">
    <name type="scientific">Shewanella putrefaciens (strain CN-32 / ATCC BAA-453)</name>
    <dbReference type="NCBI Taxonomy" id="319224"/>
    <lineage>
        <taxon>Bacteria</taxon>
        <taxon>Pseudomonadati</taxon>
        <taxon>Pseudomonadota</taxon>
        <taxon>Gammaproteobacteria</taxon>
        <taxon>Alteromonadales</taxon>
        <taxon>Shewanellaceae</taxon>
        <taxon>Shewanella</taxon>
    </lineage>
</organism>
<sequence length="126" mass="14553">MIELDTWLENIIGTCEMLTDGTIEQAWLSDDGSKTSITSFDELYEQIFDDLDSEQYVQSSEFINGLTETSRHVANDFLISIQQLDDYKVKREIEQSSLLLESKQWSSLLVLAERLLKLLRSEVKKV</sequence>
<dbReference type="InterPro" id="IPR018247">
    <property type="entry name" value="EF_Hand_1_Ca_BS"/>
</dbReference>
<protein>
    <submittedName>
        <fullName evidence="1">Uncharacterized protein</fullName>
    </submittedName>
</protein>
<evidence type="ECO:0000313" key="1">
    <source>
        <dbReference type="EMBL" id="ABP75887.1"/>
    </source>
</evidence>
<dbReference type="EMBL" id="CP000681">
    <property type="protein sequence ID" value="ABP75887.1"/>
    <property type="molecule type" value="Genomic_DNA"/>
</dbReference>
<reference evidence="1" key="1">
    <citation type="submission" date="2007-04" db="EMBL/GenBank/DDBJ databases">
        <title>Complete sequence of Shewanella putrefaciens CN-32.</title>
        <authorList>
            <consortium name="US DOE Joint Genome Institute"/>
            <person name="Copeland A."/>
            <person name="Lucas S."/>
            <person name="Lapidus A."/>
            <person name="Barry K."/>
            <person name="Detter J.C."/>
            <person name="Glavina del Rio T."/>
            <person name="Hammon N."/>
            <person name="Israni S."/>
            <person name="Dalin E."/>
            <person name="Tice H."/>
            <person name="Pitluck S."/>
            <person name="Chain P."/>
            <person name="Malfatti S."/>
            <person name="Shin M."/>
            <person name="Vergez L."/>
            <person name="Schmutz J."/>
            <person name="Larimer F."/>
            <person name="Land M."/>
            <person name="Hauser L."/>
            <person name="Kyrpides N."/>
            <person name="Mikhailova N."/>
            <person name="Romine M.F."/>
            <person name="Fredrickson J."/>
            <person name="Tiedje J."/>
            <person name="Richardson P."/>
        </authorList>
    </citation>
    <scope>NUCLEOTIDE SEQUENCE [LARGE SCALE GENOMIC DNA]</scope>
    <source>
        <strain evidence="1">CN-32</strain>
    </source>
</reference>
<dbReference type="PROSITE" id="PS00018">
    <property type="entry name" value="EF_HAND_1"/>
    <property type="match status" value="1"/>
</dbReference>
<dbReference type="AlphaFoldDB" id="A4Y7F4"/>
<proteinExistence type="predicted"/>
<name>A4Y7F4_SHEPC</name>
<dbReference type="HOGENOM" id="CLU_1980054_0_0_6"/>
<gene>
    <name evidence="1" type="ordered locus">Sputcn32_2166</name>
</gene>
<accession>A4Y7F4</accession>
<dbReference type="STRING" id="319224.Sputcn32_2166"/>
<dbReference type="KEGG" id="spc:Sputcn32_2166"/>